<keyword evidence="14" id="KW-1185">Reference proteome</keyword>
<evidence type="ECO:0000256" key="8">
    <source>
        <dbReference type="ARBA" id="ARBA00022840"/>
    </source>
</evidence>
<dbReference type="InterPro" id="IPR015963">
    <property type="entry name" value="Uridylate_kinase_bac"/>
</dbReference>
<evidence type="ECO:0000256" key="9">
    <source>
        <dbReference type="ARBA" id="ARBA00022975"/>
    </source>
</evidence>
<evidence type="ECO:0000256" key="6">
    <source>
        <dbReference type="ARBA" id="ARBA00022741"/>
    </source>
</evidence>
<comment type="subunit">
    <text evidence="11">Homohexamer.</text>
</comment>
<comment type="subcellular location">
    <subcellularLocation>
        <location evidence="1 11">Cytoplasm</location>
    </subcellularLocation>
</comment>
<comment type="similarity">
    <text evidence="3 11">Belongs to the UMP kinase family.</text>
</comment>
<name>A0ABS5ZQG4_9PROT</name>
<evidence type="ECO:0000256" key="10">
    <source>
        <dbReference type="ARBA" id="ARBA00047767"/>
    </source>
</evidence>
<evidence type="ECO:0000256" key="7">
    <source>
        <dbReference type="ARBA" id="ARBA00022777"/>
    </source>
</evidence>
<gene>
    <name evidence="11" type="primary">pyrH</name>
    <name evidence="13" type="ORF">HJG40_06390</name>
</gene>
<reference evidence="13 14" key="1">
    <citation type="journal article" date="2021" name="ISME J.">
        <title>Genomic evolution of the class Acidithiobacillia: deep-branching Proteobacteria living in extreme acidic conditions.</title>
        <authorList>
            <person name="Moya-Beltran A."/>
            <person name="Beard S."/>
            <person name="Rojas-Villalobos C."/>
            <person name="Issotta F."/>
            <person name="Gallardo Y."/>
            <person name="Ulloa R."/>
            <person name="Giaveno A."/>
            <person name="Degli Esposti M."/>
            <person name="Johnson D.B."/>
            <person name="Quatrini R."/>
        </authorList>
    </citation>
    <scope>NUCLEOTIDE SEQUENCE [LARGE SCALE GENOMIC DNA]</scope>
    <source>
        <strain evidence="13 14">ATCC 19703</strain>
    </source>
</reference>
<keyword evidence="6 11" id="KW-0547">Nucleotide-binding</keyword>
<proteinExistence type="inferred from homology"/>
<dbReference type="RefSeq" id="WP_215863406.1">
    <property type="nucleotide sequence ID" value="NZ_JABELD010000044.1"/>
</dbReference>
<feature type="binding site" evidence="11">
    <location>
        <position position="171"/>
    </location>
    <ligand>
        <name>ATP</name>
        <dbReference type="ChEBI" id="CHEBI:30616"/>
    </ligand>
</feature>
<organism evidence="13 14">
    <name type="scientific">Acidithiobacillus concretivorus</name>
    <dbReference type="NCBI Taxonomy" id="3063952"/>
    <lineage>
        <taxon>Bacteria</taxon>
        <taxon>Pseudomonadati</taxon>
        <taxon>Pseudomonadota</taxon>
        <taxon>Acidithiobacillia</taxon>
        <taxon>Acidithiobacillales</taxon>
        <taxon>Acidithiobacillaceae</taxon>
        <taxon>Acidithiobacillus</taxon>
    </lineage>
</organism>
<evidence type="ECO:0000256" key="11">
    <source>
        <dbReference type="HAMAP-Rule" id="MF_01220"/>
    </source>
</evidence>
<dbReference type="EC" id="2.7.4.22" evidence="11"/>
<sequence length="241" mass="26324">MTAPLYSRVLLKLSGEALMGDGQYGVDREVVRRMAREIKDVVSSGVQVAIVIGGGNIFRGMAKAAEGMDRATADYMGMLATVMNALAVQDALEHLGLPTRVLSALHIEQVAEPYIRRRAIRHLEKGRVVIFGAGTGNPFFTTDTAASLRAVEINAELVLKGTKVDGVYTDDPVTHPEAMRYRELSYSQVLEQNLQVMDATAITLCRDNDMPIIVFSINKSGALMRVMLGEEEGTSVRREVP</sequence>
<evidence type="ECO:0000256" key="1">
    <source>
        <dbReference type="ARBA" id="ARBA00004496"/>
    </source>
</evidence>
<dbReference type="EMBL" id="JABELD010000044">
    <property type="protein sequence ID" value="MBU2738423.1"/>
    <property type="molecule type" value="Genomic_DNA"/>
</dbReference>
<dbReference type="NCBIfam" id="TIGR02075">
    <property type="entry name" value="pyrH_bact"/>
    <property type="match status" value="1"/>
</dbReference>
<dbReference type="Gene3D" id="3.40.1160.10">
    <property type="entry name" value="Acetylglutamate kinase-like"/>
    <property type="match status" value="1"/>
</dbReference>
<dbReference type="SUPFAM" id="SSF53633">
    <property type="entry name" value="Carbamate kinase-like"/>
    <property type="match status" value="1"/>
</dbReference>
<evidence type="ECO:0000256" key="5">
    <source>
        <dbReference type="ARBA" id="ARBA00022679"/>
    </source>
</evidence>
<comment type="catalytic activity">
    <reaction evidence="10 11">
        <text>UMP + ATP = UDP + ADP</text>
        <dbReference type="Rhea" id="RHEA:24400"/>
        <dbReference type="ChEBI" id="CHEBI:30616"/>
        <dbReference type="ChEBI" id="CHEBI:57865"/>
        <dbReference type="ChEBI" id="CHEBI:58223"/>
        <dbReference type="ChEBI" id="CHEBI:456216"/>
        <dbReference type="EC" id="2.7.4.22"/>
    </reaction>
</comment>
<comment type="function">
    <text evidence="11">Catalyzes the reversible phosphorylation of UMP to UDP.</text>
</comment>
<dbReference type="PANTHER" id="PTHR42833">
    <property type="entry name" value="URIDYLATE KINASE"/>
    <property type="match status" value="1"/>
</dbReference>
<dbReference type="CDD" id="cd04254">
    <property type="entry name" value="AAK_UMPK-PyrH-Ec"/>
    <property type="match status" value="1"/>
</dbReference>
<dbReference type="Pfam" id="PF00696">
    <property type="entry name" value="AA_kinase"/>
    <property type="match status" value="1"/>
</dbReference>
<dbReference type="InterPro" id="IPR001048">
    <property type="entry name" value="Asp/Glu/Uridylate_kinase"/>
</dbReference>
<comment type="caution">
    <text evidence="11">Lacks conserved residue(s) required for the propagation of feature annotation.</text>
</comment>
<dbReference type="PANTHER" id="PTHR42833:SF4">
    <property type="entry name" value="URIDYLATE KINASE PUMPKIN, CHLOROPLASTIC"/>
    <property type="match status" value="1"/>
</dbReference>
<feature type="binding site" evidence="11">
    <location>
        <position position="162"/>
    </location>
    <ligand>
        <name>ATP</name>
        <dbReference type="ChEBI" id="CHEBI:30616"/>
    </ligand>
</feature>
<feature type="binding site" evidence="11">
    <location>
        <position position="54"/>
    </location>
    <ligand>
        <name>UMP</name>
        <dbReference type="ChEBI" id="CHEBI:57865"/>
    </ligand>
</feature>
<evidence type="ECO:0000313" key="14">
    <source>
        <dbReference type="Proteomes" id="UP001197028"/>
    </source>
</evidence>
<evidence type="ECO:0000256" key="2">
    <source>
        <dbReference type="ARBA" id="ARBA00004791"/>
    </source>
</evidence>
<evidence type="ECO:0000259" key="12">
    <source>
        <dbReference type="Pfam" id="PF00696"/>
    </source>
</evidence>
<dbReference type="Proteomes" id="UP001197028">
    <property type="component" value="Unassembled WGS sequence"/>
</dbReference>
<feature type="binding site" evidence="11">
    <location>
        <position position="168"/>
    </location>
    <ligand>
        <name>ATP</name>
        <dbReference type="ChEBI" id="CHEBI:30616"/>
    </ligand>
</feature>
<feature type="binding site" evidence="11">
    <location>
        <begin position="12"/>
        <end position="15"/>
    </location>
    <ligand>
        <name>ATP</name>
        <dbReference type="ChEBI" id="CHEBI:30616"/>
    </ligand>
</feature>
<dbReference type="GO" id="GO:0033862">
    <property type="term" value="F:UMP kinase activity"/>
    <property type="evidence" value="ECO:0007669"/>
    <property type="project" value="UniProtKB-EC"/>
</dbReference>
<dbReference type="InterPro" id="IPR036393">
    <property type="entry name" value="AceGlu_kinase-like_sf"/>
</dbReference>
<comment type="caution">
    <text evidence="13">The sequence shown here is derived from an EMBL/GenBank/DDBJ whole genome shotgun (WGS) entry which is preliminary data.</text>
</comment>
<keyword evidence="5 11" id="KW-0808">Transferase</keyword>
<evidence type="ECO:0000256" key="3">
    <source>
        <dbReference type="ARBA" id="ARBA00007614"/>
    </source>
</evidence>
<keyword evidence="9 11" id="KW-0665">Pyrimidine biosynthesis</keyword>
<dbReference type="PIRSF" id="PIRSF005650">
    <property type="entry name" value="Uridylate_kin"/>
    <property type="match status" value="1"/>
</dbReference>
<protein>
    <recommendedName>
        <fullName evidence="11">Uridylate kinase</fullName>
        <shortName evidence="11">UK</shortName>
        <ecNumber evidence="11">2.7.4.22</ecNumber>
    </recommendedName>
    <alternativeName>
        <fullName evidence="11">Uridine monophosphate kinase</fullName>
        <shortName evidence="11">UMP kinase</shortName>
        <shortName evidence="11">UMPK</shortName>
    </alternativeName>
</protein>
<feature type="binding site" evidence="11">
    <location>
        <position position="74"/>
    </location>
    <ligand>
        <name>UMP</name>
        <dbReference type="ChEBI" id="CHEBI:57865"/>
    </ligand>
</feature>
<dbReference type="InterPro" id="IPR011817">
    <property type="entry name" value="Uridylate_kinase"/>
</dbReference>
<feature type="domain" description="Aspartate/glutamate/uridylate kinase" evidence="12">
    <location>
        <begin position="8"/>
        <end position="216"/>
    </location>
</feature>
<evidence type="ECO:0000313" key="13">
    <source>
        <dbReference type="EMBL" id="MBU2738423.1"/>
    </source>
</evidence>
<dbReference type="HAMAP" id="MF_01220_B">
    <property type="entry name" value="PyrH_B"/>
    <property type="match status" value="1"/>
</dbReference>
<feature type="binding site" evidence="11">
    <location>
        <position position="59"/>
    </location>
    <ligand>
        <name>ATP</name>
        <dbReference type="ChEBI" id="CHEBI:30616"/>
    </ligand>
</feature>
<keyword evidence="4 11" id="KW-0963">Cytoplasm</keyword>
<evidence type="ECO:0000256" key="4">
    <source>
        <dbReference type="ARBA" id="ARBA00022490"/>
    </source>
</evidence>
<comment type="pathway">
    <text evidence="2 11">Pyrimidine metabolism; CTP biosynthesis via de novo pathway; UDP from UMP (UMPK route): step 1/1.</text>
</comment>
<feature type="binding site" evidence="11">
    <location>
        <position position="55"/>
    </location>
    <ligand>
        <name>ATP</name>
        <dbReference type="ChEBI" id="CHEBI:30616"/>
    </ligand>
</feature>
<comment type="activity regulation">
    <text evidence="11">Inhibited by UTP.</text>
</comment>
<keyword evidence="8 11" id="KW-0067">ATP-binding</keyword>
<keyword evidence="7 11" id="KW-0418">Kinase</keyword>
<feature type="binding site" evidence="11">
    <location>
        <begin position="135"/>
        <end position="142"/>
    </location>
    <ligand>
        <name>UMP</name>
        <dbReference type="ChEBI" id="CHEBI:57865"/>
    </ligand>
</feature>
<accession>A0ABS5ZQG4</accession>